<evidence type="ECO:0000313" key="7">
    <source>
        <dbReference type="EMBL" id="KAJ03905.1"/>
    </source>
</evidence>
<reference evidence="7 8" key="1">
    <citation type="journal article" date="2014" name="Genome Announc.">
        <title>Draft Genome Sequences of Two Isolates of the Roseobacter Group, Sulfitobacter sp. Strains 3SOLIMAR09 and 1FIGIMAR09, from Harbors of Mallorca Island (Mediterranean Sea).</title>
        <authorList>
            <person name="Mas-Llado M."/>
            <person name="Pina-Villalonga J.M."/>
            <person name="Brunet-Galmes I."/>
            <person name="Nogales B."/>
            <person name="Bosch R."/>
        </authorList>
    </citation>
    <scope>NUCLEOTIDE SEQUENCE [LARGE SCALE GENOMIC DNA]</scope>
    <source>
        <strain evidence="7 8">1FIGIMAR09</strain>
    </source>
</reference>
<sequence length="202" mass="22441">MSDETDLNVSRETLEKLKAFVALVEKWTVKINLISKASIPHIWNRHIVDSAQLFELAPKQGHWVDIGSGGGFPGVVLAILASENPDPLRFTLVESDQRKCAFLRTASRELDLGVTVRSERIESIEPLKADILTARALADLSDLLGFADRHLLPTGLALFPKGAQWKKEDREARKLWSYDCEPVKSKTSADAAILSIKEIARV</sequence>
<evidence type="ECO:0000313" key="8">
    <source>
        <dbReference type="Proteomes" id="UP000027337"/>
    </source>
</evidence>
<proteinExistence type="inferred from homology"/>
<comment type="caution">
    <text evidence="7">The sequence shown here is derived from an EMBL/GenBank/DDBJ whole genome shotgun (WGS) entry which is preliminary data.</text>
</comment>
<evidence type="ECO:0000256" key="3">
    <source>
        <dbReference type="ARBA" id="ARBA00022603"/>
    </source>
</evidence>
<dbReference type="GO" id="GO:0070043">
    <property type="term" value="F:rRNA (guanine-N7-)-methyltransferase activity"/>
    <property type="evidence" value="ECO:0007669"/>
    <property type="project" value="UniProtKB-UniRule"/>
</dbReference>
<protein>
    <recommendedName>
        <fullName evidence="6">Ribosomal RNA small subunit methyltransferase G</fullName>
        <ecNumber evidence="6">2.1.1.170</ecNumber>
    </recommendedName>
    <alternativeName>
        <fullName evidence="6">16S rRNA 7-methylguanosine methyltransferase</fullName>
        <shortName evidence="6">16S rRNA m7G methyltransferase</shortName>
    </alternativeName>
</protein>
<dbReference type="SUPFAM" id="SSF53335">
    <property type="entry name" value="S-adenosyl-L-methionine-dependent methyltransferases"/>
    <property type="match status" value="1"/>
</dbReference>
<keyword evidence="5 6" id="KW-0949">S-adenosyl-L-methionine</keyword>
<dbReference type="AlphaFoldDB" id="A0A061SWA8"/>
<feature type="binding site" evidence="6">
    <location>
        <begin position="121"/>
        <end position="122"/>
    </location>
    <ligand>
        <name>S-adenosyl-L-methionine</name>
        <dbReference type="ChEBI" id="CHEBI:59789"/>
    </ligand>
</feature>
<dbReference type="HAMAP" id="MF_00074">
    <property type="entry name" value="16SrRNA_methyltr_G"/>
    <property type="match status" value="1"/>
</dbReference>
<keyword evidence="8" id="KW-1185">Reference proteome</keyword>
<comment type="subcellular location">
    <subcellularLocation>
        <location evidence="6">Cytoplasm</location>
    </subcellularLocation>
</comment>
<dbReference type="STRING" id="83219.PM02_06200"/>
<dbReference type="EMBL" id="JEMU01000004">
    <property type="protein sequence ID" value="KAJ03905.1"/>
    <property type="molecule type" value="Genomic_DNA"/>
</dbReference>
<dbReference type="InterPro" id="IPR029063">
    <property type="entry name" value="SAM-dependent_MTases_sf"/>
</dbReference>
<dbReference type="Pfam" id="PF02527">
    <property type="entry name" value="GidB"/>
    <property type="match status" value="1"/>
</dbReference>
<dbReference type="PANTHER" id="PTHR31760">
    <property type="entry name" value="S-ADENOSYL-L-METHIONINE-DEPENDENT METHYLTRANSFERASES SUPERFAMILY PROTEIN"/>
    <property type="match status" value="1"/>
</dbReference>
<dbReference type="NCBIfam" id="TIGR00138">
    <property type="entry name" value="rsmG_gidB"/>
    <property type="match status" value="1"/>
</dbReference>
<keyword evidence="1 6" id="KW-0963">Cytoplasm</keyword>
<dbReference type="PANTHER" id="PTHR31760:SF0">
    <property type="entry name" value="S-ADENOSYL-L-METHIONINE-DEPENDENT METHYLTRANSFERASES SUPERFAMILY PROTEIN"/>
    <property type="match status" value="1"/>
</dbReference>
<dbReference type="GO" id="GO:0005829">
    <property type="term" value="C:cytosol"/>
    <property type="evidence" value="ECO:0007669"/>
    <property type="project" value="TreeGrafter"/>
</dbReference>
<evidence type="ECO:0000256" key="6">
    <source>
        <dbReference type="HAMAP-Rule" id="MF_00074"/>
    </source>
</evidence>
<comment type="catalytic activity">
    <reaction evidence="6">
        <text>guanosine(527) in 16S rRNA + S-adenosyl-L-methionine = N(7)-methylguanosine(527) in 16S rRNA + S-adenosyl-L-homocysteine</text>
        <dbReference type="Rhea" id="RHEA:42732"/>
        <dbReference type="Rhea" id="RHEA-COMP:10209"/>
        <dbReference type="Rhea" id="RHEA-COMP:10210"/>
        <dbReference type="ChEBI" id="CHEBI:57856"/>
        <dbReference type="ChEBI" id="CHEBI:59789"/>
        <dbReference type="ChEBI" id="CHEBI:74269"/>
        <dbReference type="ChEBI" id="CHEBI:74480"/>
        <dbReference type="EC" id="2.1.1.170"/>
    </reaction>
</comment>
<comment type="function">
    <text evidence="6">Specifically methylates the N7 position of guanine in position 527 of 16S rRNA.</text>
</comment>
<dbReference type="eggNOG" id="COG0357">
    <property type="taxonomic scope" value="Bacteria"/>
</dbReference>
<keyword evidence="3 6" id="KW-0489">Methyltransferase</keyword>
<feature type="binding site" evidence="6">
    <location>
        <position position="135"/>
    </location>
    <ligand>
        <name>S-adenosyl-L-methionine</name>
        <dbReference type="ChEBI" id="CHEBI:59789"/>
    </ligand>
</feature>
<evidence type="ECO:0000256" key="2">
    <source>
        <dbReference type="ARBA" id="ARBA00022552"/>
    </source>
</evidence>
<gene>
    <name evidence="6" type="primary">rsmG</name>
    <name evidence="7" type="ORF">PM02_06200</name>
</gene>
<dbReference type="Proteomes" id="UP000027337">
    <property type="component" value="Unassembled WGS sequence"/>
</dbReference>
<evidence type="ECO:0000256" key="4">
    <source>
        <dbReference type="ARBA" id="ARBA00022679"/>
    </source>
</evidence>
<dbReference type="Gene3D" id="3.40.50.150">
    <property type="entry name" value="Vaccinia Virus protein VP39"/>
    <property type="match status" value="1"/>
</dbReference>
<feature type="binding site" evidence="6">
    <location>
        <position position="72"/>
    </location>
    <ligand>
        <name>S-adenosyl-L-methionine</name>
        <dbReference type="ChEBI" id="CHEBI:59789"/>
    </ligand>
</feature>
<evidence type="ECO:0000256" key="5">
    <source>
        <dbReference type="ARBA" id="ARBA00022691"/>
    </source>
</evidence>
<name>A0A061SWA8_9RHOB</name>
<comment type="similarity">
    <text evidence="6">Belongs to the methyltransferase superfamily. RNA methyltransferase RsmG family.</text>
</comment>
<evidence type="ECO:0000256" key="1">
    <source>
        <dbReference type="ARBA" id="ARBA00022490"/>
    </source>
</evidence>
<keyword evidence="2 6" id="KW-0698">rRNA processing</keyword>
<comment type="caution">
    <text evidence="6">Lacks conserved residue(s) required for the propagation of feature annotation.</text>
</comment>
<dbReference type="InterPro" id="IPR003682">
    <property type="entry name" value="rRNA_ssu_MeTfrase_G"/>
</dbReference>
<dbReference type="EC" id="2.1.1.170" evidence="6"/>
<dbReference type="RefSeq" id="WP_037906310.1">
    <property type="nucleotide sequence ID" value="NZ_JEMU01000004.1"/>
</dbReference>
<accession>A0A061SWA8</accession>
<organism evidence="7 8">
    <name type="scientific">Sulfitobacter mediterraneus</name>
    <dbReference type="NCBI Taxonomy" id="83219"/>
    <lineage>
        <taxon>Bacteria</taxon>
        <taxon>Pseudomonadati</taxon>
        <taxon>Pseudomonadota</taxon>
        <taxon>Alphaproteobacteria</taxon>
        <taxon>Rhodobacterales</taxon>
        <taxon>Roseobacteraceae</taxon>
        <taxon>Sulfitobacter</taxon>
    </lineage>
</organism>
<keyword evidence="4 6" id="KW-0808">Transferase</keyword>
<dbReference type="PIRSF" id="PIRSF003078">
    <property type="entry name" value="GidB"/>
    <property type="match status" value="1"/>
</dbReference>
<feature type="binding site" evidence="6">
    <location>
        <position position="67"/>
    </location>
    <ligand>
        <name>S-adenosyl-L-methionine</name>
        <dbReference type="ChEBI" id="CHEBI:59789"/>
    </ligand>
</feature>